<feature type="transmembrane region" description="Helical" evidence="8">
    <location>
        <begin position="75"/>
        <end position="96"/>
    </location>
</feature>
<comment type="subcellular location">
    <subcellularLocation>
        <location evidence="1">Cell membrane</location>
        <topology evidence="1">Multi-pass membrane protein</topology>
    </subcellularLocation>
</comment>
<evidence type="ECO:0000313" key="10">
    <source>
        <dbReference type="Proteomes" id="UP001597191"/>
    </source>
</evidence>
<evidence type="ECO:0000313" key="9">
    <source>
        <dbReference type="EMBL" id="MFD1410155.1"/>
    </source>
</evidence>
<keyword evidence="10" id="KW-1185">Reference proteome</keyword>
<name>A0ABW4BKX9_9LACO</name>
<evidence type="ECO:0000256" key="3">
    <source>
        <dbReference type="ARBA" id="ARBA00022475"/>
    </source>
</evidence>
<sequence>MRTKKRYHFSATQLITLSFVILILLGALLLNTPAASNDGHSIGFLDALFTATSASCVTGLVVVNTLEHWTLFGQLVILALIQFGALGFISIFIASLKLFNRRISLENSIVIQTAYGQNKIGGMGPFIAKTVKITLTCEAIGAAILTLLFHRAQSISWGRAVYEGIFHAISAFCNAGFDVLGADSLLPFGDSWAILLTIGLLIIIGGLGFPVIIELLTKFRQHREWSLRHRLEMLSVHSKIALLMTGILLLLGTVIFLILEWSNDQTLGRLSVSHKVLNSLFQSITLRTAGYYSIDQVGLTELSKLLSAVLMVIGGSPAGTAGGIKTVTIAVVLIAVHSALRGEPKIVGFKRTLPISLLQKALTVMTAFILIALTAIIILNFSEQSSAFNHSLLDLVYEVSSAMGTVGVTTGITPHLSQIGKIVIMLCMFVGRLSPITVIVALGRRLKQKNYCYPEETVVIG</sequence>
<comment type="caution">
    <text evidence="9">The sequence shown here is derived from an EMBL/GenBank/DDBJ whole genome shotgun (WGS) entry which is preliminary data.</text>
</comment>
<accession>A0ABW4BKX9</accession>
<evidence type="ECO:0000256" key="2">
    <source>
        <dbReference type="ARBA" id="ARBA00022448"/>
    </source>
</evidence>
<keyword evidence="2" id="KW-0813">Transport</keyword>
<dbReference type="Proteomes" id="UP001597191">
    <property type="component" value="Unassembled WGS sequence"/>
</dbReference>
<proteinExistence type="predicted"/>
<dbReference type="RefSeq" id="WP_164509292.1">
    <property type="nucleotide sequence ID" value="NZ_JBHTOH010000009.1"/>
</dbReference>
<feature type="transmembrane region" description="Helical" evidence="8">
    <location>
        <begin position="320"/>
        <end position="340"/>
    </location>
</feature>
<keyword evidence="4 8" id="KW-0812">Transmembrane</keyword>
<dbReference type="InterPro" id="IPR003445">
    <property type="entry name" value="Cat_transpt"/>
</dbReference>
<evidence type="ECO:0000256" key="5">
    <source>
        <dbReference type="ARBA" id="ARBA00022989"/>
    </source>
</evidence>
<feature type="transmembrane region" description="Helical" evidence="8">
    <location>
        <begin position="42"/>
        <end position="63"/>
    </location>
</feature>
<evidence type="ECO:0000256" key="6">
    <source>
        <dbReference type="ARBA" id="ARBA00023065"/>
    </source>
</evidence>
<keyword evidence="3" id="KW-1003">Cell membrane</keyword>
<dbReference type="Pfam" id="PF02386">
    <property type="entry name" value="TrkH"/>
    <property type="match status" value="1"/>
</dbReference>
<feature type="transmembrane region" description="Helical" evidence="8">
    <location>
        <begin position="192"/>
        <end position="219"/>
    </location>
</feature>
<dbReference type="PANTHER" id="PTHR32024:SF1">
    <property type="entry name" value="KTR SYSTEM POTASSIUM UPTAKE PROTEIN B"/>
    <property type="match status" value="1"/>
</dbReference>
<organism evidence="9 10">
    <name type="scientific">Lapidilactobacillus gannanensis</name>
    <dbReference type="NCBI Taxonomy" id="2486002"/>
    <lineage>
        <taxon>Bacteria</taxon>
        <taxon>Bacillati</taxon>
        <taxon>Bacillota</taxon>
        <taxon>Bacilli</taxon>
        <taxon>Lactobacillales</taxon>
        <taxon>Lactobacillaceae</taxon>
        <taxon>Lapidilactobacillus</taxon>
    </lineage>
</organism>
<keyword evidence="7 8" id="KW-0472">Membrane</keyword>
<dbReference type="EMBL" id="JBHTOH010000009">
    <property type="protein sequence ID" value="MFD1410155.1"/>
    <property type="molecule type" value="Genomic_DNA"/>
</dbReference>
<feature type="transmembrane region" description="Helical" evidence="8">
    <location>
        <begin position="240"/>
        <end position="259"/>
    </location>
</feature>
<keyword evidence="5 8" id="KW-1133">Transmembrane helix</keyword>
<feature type="transmembrane region" description="Helical" evidence="8">
    <location>
        <begin position="422"/>
        <end position="442"/>
    </location>
</feature>
<keyword evidence="6" id="KW-0406">Ion transport</keyword>
<dbReference type="PANTHER" id="PTHR32024">
    <property type="entry name" value="TRK SYSTEM POTASSIUM UPTAKE PROTEIN TRKG-RELATED"/>
    <property type="match status" value="1"/>
</dbReference>
<evidence type="ECO:0000256" key="8">
    <source>
        <dbReference type="SAM" id="Phobius"/>
    </source>
</evidence>
<evidence type="ECO:0000256" key="1">
    <source>
        <dbReference type="ARBA" id="ARBA00004651"/>
    </source>
</evidence>
<evidence type="ECO:0000256" key="4">
    <source>
        <dbReference type="ARBA" id="ARBA00022692"/>
    </source>
</evidence>
<evidence type="ECO:0000256" key="7">
    <source>
        <dbReference type="ARBA" id="ARBA00023136"/>
    </source>
</evidence>
<protein>
    <submittedName>
        <fullName evidence="9">TrkH family potassium uptake protein</fullName>
    </submittedName>
</protein>
<gene>
    <name evidence="9" type="ORF">ACFQ4R_00730</name>
</gene>
<feature type="transmembrane region" description="Helical" evidence="8">
    <location>
        <begin position="12"/>
        <end position="30"/>
    </location>
</feature>
<feature type="transmembrane region" description="Helical" evidence="8">
    <location>
        <begin position="361"/>
        <end position="381"/>
    </location>
</feature>
<reference evidence="10" key="1">
    <citation type="journal article" date="2019" name="Int. J. Syst. Evol. Microbiol.">
        <title>The Global Catalogue of Microorganisms (GCM) 10K type strain sequencing project: providing services to taxonomists for standard genome sequencing and annotation.</title>
        <authorList>
            <consortium name="The Broad Institute Genomics Platform"/>
            <consortium name="The Broad Institute Genome Sequencing Center for Infectious Disease"/>
            <person name="Wu L."/>
            <person name="Ma J."/>
        </authorList>
    </citation>
    <scope>NUCLEOTIDE SEQUENCE [LARGE SCALE GENOMIC DNA]</scope>
    <source>
        <strain evidence="10">CCM 8937</strain>
    </source>
</reference>